<proteinExistence type="predicted"/>
<organism evidence="1">
    <name type="scientific">Siphoviridae sp. ctZiV25</name>
    <dbReference type="NCBI Taxonomy" id="2825560"/>
    <lineage>
        <taxon>Viruses</taxon>
        <taxon>Duplodnaviria</taxon>
        <taxon>Heunggongvirae</taxon>
        <taxon>Uroviricota</taxon>
        <taxon>Caudoviricetes</taxon>
    </lineage>
</organism>
<dbReference type="EMBL" id="BK015956">
    <property type="protein sequence ID" value="DAF86993.1"/>
    <property type="molecule type" value="Genomic_DNA"/>
</dbReference>
<accession>A0A8S5TXS3</accession>
<protein>
    <submittedName>
        <fullName evidence="1">Pyocin activator protein PrtN</fullName>
    </submittedName>
</protein>
<evidence type="ECO:0000313" key="1">
    <source>
        <dbReference type="EMBL" id="DAF86993.1"/>
    </source>
</evidence>
<name>A0A8S5TXS3_9CAUD</name>
<reference evidence="1" key="1">
    <citation type="journal article" date="2021" name="Proc. Natl. Acad. Sci. U.S.A.">
        <title>A Catalog of Tens of Thousands of Viruses from Human Metagenomes Reveals Hidden Associations with Chronic Diseases.</title>
        <authorList>
            <person name="Tisza M.J."/>
            <person name="Buck C.B."/>
        </authorList>
    </citation>
    <scope>NUCLEOTIDE SEQUENCE</scope>
    <source>
        <strain evidence="1">CtZiV25</strain>
    </source>
</reference>
<sequence length="111" mass="13241">MTTPGEQWLCRALDRFKEIVMKGLCSKVDITYFSNLLKYEFGRREVSIDEKEWLTKIETSKMLGVSTSTLDRMILRKEFPKGRKIVHQKNLVWKREIVEQYKERLLLKGKT</sequence>